<evidence type="ECO:0000313" key="2">
    <source>
        <dbReference type="Proteomes" id="UP000738431"/>
    </source>
</evidence>
<dbReference type="Gene3D" id="3.40.50.300">
    <property type="entry name" value="P-loop containing nucleotide triphosphate hydrolases"/>
    <property type="match status" value="1"/>
</dbReference>
<organism evidence="1 2">
    <name type="scientific">Actomonas aquatica</name>
    <dbReference type="NCBI Taxonomy" id="2866162"/>
    <lineage>
        <taxon>Bacteria</taxon>
        <taxon>Pseudomonadati</taxon>
        <taxon>Verrucomicrobiota</taxon>
        <taxon>Opitutia</taxon>
        <taxon>Opitutales</taxon>
        <taxon>Opitutaceae</taxon>
        <taxon>Actomonas</taxon>
    </lineage>
</organism>
<name>A0ABZ1C5Y8_9BACT</name>
<sequence>MTPTPKLETAQSYLNLHLTRTGRCLPVEPQEPFITLSREAGAGASSLARLIANQLNTTLQPGQTLWRVFDGNLVEAMLRDLNYPEHLARYLPEDSISEIDASIGELVGLHPNLWELVQHTNCLIRHLAGQGRCILIGRGANFATAALPHGLHLRLIGNVTDRASHMAGLCHTTVTKAADRNARSDAARRRYARTHFDCDIDDPQAYDLVLNTSSMPLPEIASAVVHLVHARTPVAAA</sequence>
<accession>A0ABZ1C5Y8</accession>
<reference evidence="1 2" key="1">
    <citation type="submission" date="2021-08" db="EMBL/GenBank/DDBJ databases">
        <authorList>
            <person name="Zhang D."/>
            <person name="Zhang A."/>
            <person name="Wang L."/>
        </authorList>
    </citation>
    <scope>NUCLEOTIDE SEQUENCE [LARGE SCALE GENOMIC DNA]</scope>
    <source>
        <strain evidence="1 2">WL0086</strain>
    </source>
</reference>
<dbReference type="Proteomes" id="UP000738431">
    <property type="component" value="Chromosome"/>
</dbReference>
<protein>
    <submittedName>
        <fullName evidence="1">Cytidylate kinase family protein</fullName>
    </submittedName>
</protein>
<keyword evidence="1" id="KW-0808">Transferase</keyword>
<keyword evidence="2" id="KW-1185">Reference proteome</keyword>
<gene>
    <name evidence="1" type="ORF">K1X11_019750</name>
</gene>
<dbReference type="GO" id="GO:0016301">
    <property type="term" value="F:kinase activity"/>
    <property type="evidence" value="ECO:0007669"/>
    <property type="project" value="UniProtKB-KW"/>
</dbReference>
<reference evidence="1 2" key="2">
    <citation type="submission" date="2023-12" db="EMBL/GenBank/DDBJ databases">
        <title>Description of an unclassified Opitutus bacterium of Verrucomicrobiota.</title>
        <authorList>
            <person name="Zhang D.-F."/>
        </authorList>
    </citation>
    <scope>NUCLEOTIDE SEQUENCE [LARGE SCALE GENOMIC DNA]</scope>
    <source>
        <strain evidence="1 2">WL0086</strain>
    </source>
</reference>
<keyword evidence="1" id="KW-0418">Kinase</keyword>
<dbReference type="SUPFAM" id="SSF52540">
    <property type="entry name" value="P-loop containing nucleoside triphosphate hydrolases"/>
    <property type="match status" value="1"/>
</dbReference>
<evidence type="ECO:0000313" key="1">
    <source>
        <dbReference type="EMBL" id="WRQ87055.1"/>
    </source>
</evidence>
<dbReference type="InterPro" id="IPR027417">
    <property type="entry name" value="P-loop_NTPase"/>
</dbReference>
<proteinExistence type="predicted"/>
<dbReference type="RefSeq" id="WP_221029531.1">
    <property type="nucleotide sequence ID" value="NZ_CP139781.1"/>
</dbReference>
<dbReference type="EMBL" id="CP139781">
    <property type="protein sequence ID" value="WRQ87055.1"/>
    <property type="molecule type" value="Genomic_DNA"/>
</dbReference>
<dbReference type="Pfam" id="PF13189">
    <property type="entry name" value="Cytidylate_kin2"/>
    <property type="match status" value="1"/>
</dbReference>